<dbReference type="GO" id="GO:0016020">
    <property type="term" value="C:membrane"/>
    <property type="evidence" value="ECO:0007669"/>
    <property type="project" value="UniProtKB-SubCell"/>
</dbReference>
<keyword evidence="9" id="KW-0275">Fatty acid biosynthesis</keyword>
<evidence type="ECO:0000313" key="11">
    <source>
        <dbReference type="Proteomes" id="UP001187682"/>
    </source>
</evidence>
<accession>A0AAE8SUU5</accession>
<keyword evidence="6" id="KW-1133">Transmembrane helix</keyword>
<name>A0AAE8SUU5_9PEZI</name>
<dbReference type="AlphaFoldDB" id="A0AAE8SUU5"/>
<keyword evidence="8" id="KW-0472">Membrane</keyword>
<reference evidence="10" key="1">
    <citation type="submission" date="2018-03" db="EMBL/GenBank/DDBJ databases">
        <authorList>
            <person name="Guldener U."/>
        </authorList>
    </citation>
    <scope>NUCLEOTIDE SEQUENCE</scope>
</reference>
<keyword evidence="2" id="KW-0444">Lipid biosynthesis</keyword>
<dbReference type="GO" id="GO:0006633">
    <property type="term" value="P:fatty acid biosynthetic process"/>
    <property type="evidence" value="ECO:0007669"/>
    <property type="project" value="UniProtKB-KW"/>
</dbReference>
<evidence type="ECO:0000313" key="10">
    <source>
        <dbReference type="EMBL" id="SPO01664.1"/>
    </source>
</evidence>
<dbReference type="EMBL" id="ONZQ02000005">
    <property type="protein sequence ID" value="SPO01664.1"/>
    <property type="molecule type" value="Genomic_DNA"/>
</dbReference>
<protein>
    <submittedName>
        <fullName evidence="10">Uncharacterized protein</fullName>
    </submittedName>
</protein>
<comment type="caution">
    <text evidence="10">The sequence shown here is derived from an EMBL/GenBank/DDBJ whole genome shotgun (WGS) entry which is preliminary data.</text>
</comment>
<proteinExistence type="predicted"/>
<evidence type="ECO:0000256" key="3">
    <source>
        <dbReference type="ARBA" id="ARBA00022679"/>
    </source>
</evidence>
<keyword evidence="11" id="KW-1185">Reference proteome</keyword>
<keyword evidence="4" id="KW-0812">Transmembrane</keyword>
<dbReference type="Pfam" id="PF01151">
    <property type="entry name" value="ELO"/>
    <property type="match status" value="1"/>
</dbReference>
<evidence type="ECO:0000256" key="4">
    <source>
        <dbReference type="ARBA" id="ARBA00022692"/>
    </source>
</evidence>
<evidence type="ECO:0000256" key="9">
    <source>
        <dbReference type="ARBA" id="ARBA00023160"/>
    </source>
</evidence>
<comment type="subcellular location">
    <subcellularLocation>
        <location evidence="1">Membrane</location>
        <topology evidence="1">Multi-pass membrane protein</topology>
    </subcellularLocation>
</comment>
<evidence type="ECO:0000256" key="7">
    <source>
        <dbReference type="ARBA" id="ARBA00023098"/>
    </source>
</evidence>
<evidence type="ECO:0000256" key="1">
    <source>
        <dbReference type="ARBA" id="ARBA00004141"/>
    </source>
</evidence>
<evidence type="ECO:0000256" key="8">
    <source>
        <dbReference type="ARBA" id="ARBA00023136"/>
    </source>
</evidence>
<gene>
    <name evidence="10" type="ORF">DNG_04337</name>
</gene>
<dbReference type="InterPro" id="IPR002076">
    <property type="entry name" value="ELO_fam"/>
</dbReference>
<evidence type="ECO:0000256" key="5">
    <source>
        <dbReference type="ARBA" id="ARBA00022832"/>
    </source>
</evidence>
<keyword evidence="7" id="KW-0443">Lipid metabolism</keyword>
<evidence type="ECO:0000256" key="6">
    <source>
        <dbReference type="ARBA" id="ARBA00022989"/>
    </source>
</evidence>
<dbReference type="Proteomes" id="UP001187682">
    <property type="component" value="Unassembled WGS sequence"/>
</dbReference>
<evidence type="ECO:0000256" key="2">
    <source>
        <dbReference type="ARBA" id="ARBA00022516"/>
    </source>
</evidence>
<keyword evidence="3" id="KW-0808">Transferase</keyword>
<keyword evidence="5" id="KW-0276">Fatty acid metabolism</keyword>
<dbReference type="GO" id="GO:0009922">
    <property type="term" value="F:fatty acid elongase activity"/>
    <property type="evidence" value="ECO:0007669"/>
    <property type="project" value="InterPro"/>
</dbReference>
<organism evidence="10 11">
    <name type="scientific">Cephalotrichum gorgonifer</name>
    <dbReference type="NCBI Taxonomy" id="2041049"/>
    <lineage>
        <taxon>Eukaryota</taxon>
        <taxon>Fungi</taxon>
        <taxon>Dikarya</taxon>
        <taxon>Ascomycota</taxon>
        <taxon>Pezizomycotina</taxon>
        <taxon>Sordariomycetes</taxon>
        <taxon>Hypocreomycetidae</taxon>
        <taxon>Microascales</taxon>
        <taxon>Microascaceae</taxon>
        <taxon>Cephalotrichum</taxon>
    </lineage>
</organism>
<sequence length="203" mass="22611">MVQIPISSDLSRLSSLQAQIIRRAVDVQLYAIASLILLVLILTPSLESHARGLYHASKFYEYVDIFNVRASGGVIDLHFGFHHLTTPYLTFIRVVQHSEGWKPFAALNAFHHGLMYAYFGGVEFTRPVLPWTGALQLVVGILVEAWVVRERLASGQGPLWPNVASGCILSAYLVLSTRELRLRAAQAKTEAEKRAAKEVVKED</sequence>